<feature type="region of interest" description="Disordered" evidence="1">
    <location>
        <begin position="260"/>
        <end position="279"/>
    </location>
</feature>
<comment type="caution">
    <text evidence="2">The sequence shown here is derived from an EMBL/GenBank/DDBJ whole genome shotgun (WGS) entry which is preliminary data.</text>
</comment>
<evidence type="ECO:0000313" key="3">
    <source>
        <dbReference type="Proteomes" id="UP001165041"/>
    </source>
</evidence>
<sequence length="290" mass="31590">MRVHRNTHRSHFTVFPNEMLQQVGLRNAPRGLLTFLLSLPDGVRMTAQEMATRTHETLYATRKALRELTAAGYYKVAKVRIAKGRIISVQHVTDTPFQFTPGVEGPVPGPAPRPKTKTRKKETTPLPPLPPEPEPLARERSQTPATGPAPAPARVPRPRPAAPDGRTHQAAELLLRVVSRQPLLRIGEVEALRLAPLVLEWLDRGYTEAVLAAALLPGLPTLLHSPAGLLERRLIDKLPPPLAAPAAPAHRCTDCQRPSARPGVCPSCQQAKDGPAYSGATYARPVRAAR</sequence>
<feature type="region of interest" description="Disordered" evidence="1">
    <location>
        <begin position="97"/>
        <end position="167"/>
    </location>
</feature>
<evidence type="ECO:0000313" key="2">
    <source>
        <dbReference type="EMBL" id="GLW69910.1"/>
    </source>
</evidence>
<evidence type="ECO:0008006" key="4">
    <source>
        <dbReference type="Google" id="ProtNLM"/>
    </source>
</evidence>
<gene>
    <name evidence="2" type="ORF">Kpho02_22090</name>
</gene>
<dbReference type="EMBL" id="BSSA01000006">
    <property type="protein sequence ID" value="GLW69910.1"/>
    <property type="molecule type" value="Genomic_DNA"/>
</dbReference>
<dbReference type="AlphaFoldDB" id="A0A9W6Q4R2"/>
<dbReference type="Proteomes" id="UP001165041">
    <property type="component" value="Unassembled WGS sequence"/>
</dbReference>
<feature type="compositionally biased region" description="Pro residues" evidence="1">
    <location>
        <begin position="147"/>
        <end position="161"/>
    </location>
</feature>
<proteinExistence type="predicted"/>
<accession>A0A9W6Q4R2</accession>
<evidence type="ECO:0000256" key="1">
    <source>
        <dbReference type="SAM" id="MobiDB-lite"/>
    </source>
</evidence>
<reference evidence="2" key="1">
    <citation type="submission" date="2023-02" db="EMBL/GenBank/DDBJ databases">
        <title>Kitasatospora phosalacinea NBRC 14627.</title>
        <authorList>
            <person name="Ichikawa N."/>
            <person name="Sato H."/>
            <person name="Tonouchi N."/>
        </authorList>
    </citation>
    <scope>NUCLEOTIDE SEQUENCE</scope>
    <source>
        <strain evidence="2">NBRC 14627</strain>
    </source>
</reference>
<name>A0A9W6Q4R2_9ACTN</name>
<feature type="compositionally biased region" description="Pro residues" evidence="1">
    <location>
        <begin position="125"/>
        <end position="134"/>
    </location>
</feature>
<protein>
    <recommendedName>
        <fullName evidence="4">Helix-turn-helix domain-containing protein</fullName>
    </recommendedName>
</protein>
<organism evidence="2 3">
    <name type="scientific">Kitasatospora phosalacinea</name>
    <dbReference type="NCBI Taxonomy" id="2065"/>
    <lineage>
        <taxon>Bacteria</taxon>
        <taxon>Bacillati</taxon>
        <taxon>Actinomycetota</taxon>
        <taxon>Actinomycetes</taxon>
        <taxon>Kitasatosporales</taxon>
        <taxon>Streptomycetaceae</taxon>
        <taxon>Kitasatospora</taxon>
    </lineage>
</organism>